<feature type="domain" description="UspA" evidence="2">
    <location>
        <begin position="8"/>
        <end position="143"/>
    </location>
</feature>
<dbReference type="InterPro" id="IPR006016">
    <property type="entry name" value="UspA"/>
</dbReference>
<dbReference type="Pfam" id="PF00582">
    <property type="entry name" value="Usp"/>
    <property type="match status" value="1"/>
</dbReference>
<evidence type="ECO:0000313" key="3">
    <source>
        <dbReference type="EMBL" id="GIJ71534.1"/>
    </source>
</evidence>
<dbReference type="InterPro" id="IPR014729">
    <property type="entry name" value="Rossmann-like_a/b/a_fold"/>
</dbReference>
<dbReference type="RefSeq" id="WP_203931395.1">
    <property type="nucleotide sequence ID" value="NZ_BOPH01000088.1"/>
</dbReference>
<accession>A0A8J3ZWU9</accession>
<dbReference type="SUPFAM" id="SSF52402">
    <property type="entry name" value="Adenine nucleotide alpha hydrolases-like"/>
    <property type="match status" value="1"/>
</dbReference>
<comment type="similarity">
    <text evidence="1">Belongs to the universal stress protein A family.</text>
</comment>
<organism evidence="3 4">
    <name type="scientific">Virgisporangium ochraceum</name>
    <dbReference type="NCBI Taxonomy" id="65505"/>
    <lineage>
        <taxon>Bacteria</taxon>
        <taxon>Bacillati</taxon>
        <taxon>Actinomycetota</taxon>
        <taxon>Actinomycetes</taxon>
        <taxon>Micromonosporales</taxon>
        <taxon>Micromonosporaceae</taxon>
        <taxon>Virgisporangium</taxon>
    </lineage>
</organism>
<gene>
    <name evidence="3" type="ORF">Voc01_064510</name>
</gene>
<evidence type="ECO:0000256" key="1">
    <source>
        <dbReference type="ARBA" id="ARBA00008791"/>
    </source>
</evidence>
<evidence type="ECO:0000313" key="4">
    <source>
        <dbReference type="Proteomes" id="UP000635606"/>
    </source>
</evidence>
<sequence length="147" mass="15306">MAESGRTRRIVAGVDGSAASRRALAWAVRQAHLTGAVVDAVHAWELPVTFDMAPVFVHPDQLEKEAEKVLVTSVSEVCGEHPSATVRARVVRGHPAAVLIRAARGADALVVGSRGHGGFVGALLGSVSQHCVQHAPCPVVVVREAGT</sequence>
<dbReference type="PRINTS" id="PR01438">
    <property type="entry name" value="UNVRSLSTRESS"/>
</dbReference>
<dbReference type="EMBL" id="BOPH01000088">
    <property type="protein sequence ID" value="GIJ71534.1"/>
    <property type="molecule type" value="Genomic_DNA"/>
</dbReference>
<evidence type="ECO:0000259" key="2">
    <source>
        <dbReference type="Pfam" id="PF00582"/>
    </source>
</evidence>
<reference evidence="3" key="1">
    <citation type="submission" date="2021-01" db="EMBL/GenBank/DDBJ databases">
        <title>Whole genome shotgun sequence of Virgisporangium ochraceum NBRC 16418.</title>
        <authorList>
            <person name="Komaki H."/>
            <person name="Tamura T."/>
        </authorList>
    </citation>
    <scope>NUCLEOTIDE SEQUENCE</scope>
    <source>
        <strain evidence="3">NBRC 16418</strain>
    </source>
</reference>
<dbReference type="InterPro" id="IPR006015">
    <property type="entry name" value="Universal_stress_UspA"/>
</dbReference>
<dbReference type="PANTHER" id="PTHR31964">
    <property type="entry name" value="ADENINE NUCLEOTIDE ALPHA HYDROLASES-LIKE SUPERFAMILY PROTEIN"/>
    <property type="match status" value="1"/>
</dbReference>
<name>A0A8J3ZWU9_9ACTN</name>
<comment type="caution">
    <text evidence="3">The sequence shown here is derived from an EMBL/GenBank/DDBJ whole genome shotgun (WGS) entry which is preliminary data.</text>
</comment>
<dbReference type="Gene3D" id="3.40.50.620">
    <property type="entry name" value="HUPs"/>
    <property type="match status" value="1"/>
</dbReference>
<keyword evidence="4" id="KW-1185">Reference proteome</keyword>
<proteinExistence type="inferred from homology"/>
<dbReference type="AlphaFoldDB" id="A0A8J3ZWU9"/>
<protein>
    <submittedName>
        <fullName evidence="3">Universal stress protein</fullName>
    </submittedName>
</protein>
<dbReference type="Proteomes" id="UP000635606">
    <property type="component" value="Unassembled WGS sequence"/>
</dbReference>
<dbReference type="PANTHER" id="PTHR31964:SF113">
    <property type="entry name" value="USPA DOMAIN-CONTAINING PROTEIN"/>
    <property type="match status" value="1"/>
</dbReference>